<comment type="subcellular location">
    <subcellularLocation>
        <location evidence="1">Late endosome</location>
    </subcellularLocation>
</comment>
<evidence type="ECO:0000256" key="2">
    <source>
        <dbReference type="ARBA" id="ARBA00022553"/>
    </source>
</evidence>
<dbReference type="AlphaFoldDB" id="A0A8T1MDQ5"/>
<dbReference type="Gene3D" id="1.20.58.900">
    <property type="match status" value="1"/>
</dbReference>
<accession>A0A8T1MDQ5</accession>
<evidence type="ECO:0000256" key="3">
    <source>
        <dbReference type="ARBA" id="ARBA00022723"/>
    </source>
</evidence>
<protein>
    <submittedName>
        <fullName evidence="11">Pleckstrin y domain-containing M member 3</fullName>
    </submittedName>
</protein>
<evidence type="ECO:0000259" key="10">
    <source>
        <dbReference type="PROSITE" id="PS50826"/>
    </source>
</evidence>
<reference evidence="11 12" key="1">
    <citation type="journal article" date="2018" name="Biotechnol. Adv.">
        <title>Improved genomic resources and new bioinformatic workflow for the carcinogenic parasite Clonorchis sinensis: Biotechnological implications.</title>
        <authorList>
            <person name="Wang D."/>
            <person name="Korhonen P.K."/>
            <person name="Gasser R.B."/>
            <person name="Young N.D."/>
        </authorList>
    </citation>
    <scope>NUCLEOTIDE SEQUENCE [LARGE SCALE GENOMIC DNA]</scope>
    <source>
        <strain evidence="11">Cs-k2</strain>
    </source>
</reference>
<dbReference type="Pfam" id="PF13901">
    <property type="entry name" value="RH_dom"/>
    <property type="match status" value="1"/>
</dbReference>
<feature type="region of interest" description="Disordered" evidence="9">
    <location>
        <begin position="274"/>
        <end position="315"/>
    </location>
</feature>
<evidence type="ECO:0000256" key="6">
    <source>
        <dbReference type="ARBA" id="ARBA00022771"/>
    </source>
</evidence>
<dbReference type="GO" id="GO:0005770">
    <property type="term" value="C:late endosome"/>
    <property type="evidence" value="ECO:0007669"/>
    <property type="project" value="UniProtKB-SubCell"/>
</dbReference>
<evidence type="ECO:0000313" key="11">
    <source>
        <dbReference type="EMBL" id="KAG5447012.1"/>
    </source>
</evidence>
<dbReference type="InterPro" id="IPR004012">
    <property type="entry name" value="Run_dom"/>
</dbReference>
<dbReference type="Proteomes" id="UP000286415">
    <property type="component" value="Unassembled WGS sequence"/>
</dbReference>
<dbReference type="Pfam" id="PF02759">
    <property type="entry name" value="RUN"/>
    <property type="match status" value="1"/>
</dbReference>
<feature type="region of interest" description="Disordered" evidence="9">
    <location>
        <begin position="196"/>
        <end position="215"/>
    </location>
</feature>
<dbReference type="InterPro" id="IPR037213">
    <property type="entry name" value="Run_dom_sf"/>
</dbReference>
<feature type="domain" description="RUN" evidence="10">
    <location>
        <begin position="33"/>
        <end position="169"/>
    </location>
</feature>
<sequence>MERDSVKNDLLDAFRIHSNILLKDYEERRFEHVRDDTTTAYVCSILEAVFLHKLIRRHGTFFSFNSASSPEQASFWNFIKGLIPKHLLSVLDSIGGKRTAIGRCRVWIRHCLNEASMHSYLVLASADASKLNNFYSADAALRDENFMYDLLTLVDVLEELRFRLDLTSPLLNTWINSAAPKLLGWVPASPHHIRVNDGDSTSRSATTPDRPDAAPLSDYLFEPPAYYLDMALGNLRRSSVTSCTHGNFDPASTVDKCMDSLSDKMDDNDLFCKPETTELNPHTQEISSSPNVRSSGALYQPSDNKREISKKRRRRRQQIQVNWNIFPVGSNNIINQSRATWLIAFESDLPTSDDEATLKTSSPVLPTVDQQSASFPVVIQAKQADVAEGESNWQVVGEDLLVTLTEQDITRLVRLFPGAPAFDLEDGRNCAFNGKCGRCDKQLSPTTAFLDSYDARLYCMNCHQLQEAIIPRDVIYNWDFSLQPVSQPTRSFLGELFNRPLINLAKIHPSLYAVIPELLVIRQLRRALILLWHQIARCDAKSASDLQRCIRPLDYMLISLNDLDLYSMHDLYRVQSGELQKKLMTAICDVALVHVHGCRACRRRALLCDLCGDVERPIWPHEFTTYKWCSTPGCIRVMHVNCLDTANDPQWRTTLCFGCPAPSVTSTESDRLRMKPLCRTCLFDQVSKNSAGVGHYADPFIPSVADPICGRD</sequence>
<keyword evidence="4" id="KW-0677">Repeat</keyword>
<dbReference type="OrthoDB" id="6234865at2759"/>
<dbReference type="PANTHER" id="PTHR12326:SF12">
    <property type="entry name" value="PLECKSTRIN HOMOLOGY AND RUN DOMAIN CONTAINING M1"/>
    <property type="match status" value="1"/>
</dbReference>
<keyword evidence="6" id="KW-0863">Zinc-finger</keyword>
<evidence type="ECO:0000256" key="8">
    <source>
        <dbReference type="ARBA" id="ARBA00023006"/>
    </source>
</evidence>
<comment type="caution">
    <text evidence="11">The sequence shown here is derived from an EMBL/GenBank/DDBJ whole genome shotgun (WGS) entry which is preliminary data.</text>
</comment>
<gene>
    <name evidence="11" type="ORF">CSKR_110203</name>
</gene>
<dbReference type="SMART" id="SM00593">
    <property type="entry name" value="RUN"/>
    <property type="match status" value="1"/>
</dbReference>
<keyword evidence="12" id="KW-1185">Reference proteome</keyword>
<dbReference type="InterPro" id="IPR025258">
    <property type="entry name" value="RH_dom"/>
</dbReference>
<name>A0A8T1MDQ5_CLOSI</name>
<evidence type="ECO:0000256" key="4">
    <source>
        <dbReference type="ARBA" id="ARBA00022737"/>
    </source>
</evidence>
<dbReference type="SMART" id="SM01175">
    <property type="entry name" value="DUF4206"/>
    <property type="match status" value="1"/>
</dbReference>
<dbReference type="GO" id="GO:0006914">
    <property type="term" value="P:autophagy"/>
    <property type="evidence" value="ECO:0007669"/>
    <property type="project" value="UniProtKB-KW"/>
</dbReference>
<organism evidence="11 12">
    <name type="scientific">Clonorchis sinensis</name>
    <name type="common">Chinese liver fluke</name>
    <dbReference type="NCBI Taxonomy" id="79923"/>
    <lineage>
        <taxon>Eukaryota</taxon>
        <taxon>Metazoa</taxon>
        <taxon>Spiralia</taxon>
        <taxon>Lophotrochozoa</taxon>
        <taxon>Platyhelminthes</taxon>
        <taxon>Trematoda</taxon>
        <taxon>Digenea</taxon>
        <taxon>Opisthorchiida</taxon>
        <taxon>Opisthorchiata</taxon>
        <taxon>Opisthorchiidae</taxon>
        <taxon>Clonorchis</taxon>
    </lineage>
</organism>
<dbReference type="GO" id="GO:0008270">
    <property type="term" value="F:zinc ion binding"/>
    <property type="evidence" value="ECO:0007669"/>
    <property type="project" value="UniProtKB-KW"/>
</dbReference>
<keyword evidence="7" id="KW-0862">Zinc</keyword>
<keyword evidence="3" id="KW-0479">Metal-binding</keyword>
<dbReference type="PANTHER" id="PTHR12326">
    <property type="entry name" value="PLECKSTRIN HOMOLOGY DOMAIN CONTAINING PROTEIN"/>
    <property type="match status" value="1"/>
</dbReference>
<reference evidence="11 12" key="2">
    <citation type="journal article" date="2021" name="Genomics">
        <title>High-quality reference genome for Clonorchis sinensis.</title>
        <authorList>
            <person name="Young N.D."/>
            <person name="Stroehlein A.J."/>
            <person name="Kinkar L."/>
            <person name="Wang T."/>
            <person name="Sohn W.M."/>
            <person name="Chang B.C.H."/>
            <person name="Kaur P."/>
            <person name="Weisz D."/>
            <person name="Dudchenko O."/>
            <person name="Aiden E.L."/>
            <person name="Korhonen P.K."/>
            <person name="Gasser R.B."/>
        </authorList>
    </citation>
    <scope>NUCLEOTIDE SEQUENCE [LARGE SCALE GENOMIC DNA]</scope>
    <source>
        <strain evidence="11">Cs-k2</strain>
    </source>
</reference>
<proteinExistence type="predicted"/>
<keyword evidence="5" id="KW-0967">Endosome</keyword>
<evidence type="ECO:0000256" key="9">
    <source>
        <dbReference type="SAM" id="MobiDB-lite"/>
    </source>
</evidence>
<feature type="compositionally biased region" description="Polar residues" evidence="9">
    <location>
        <begin position="198"/>
        <end position="207"/>
    </location>
</feature>
<keyword evidence="2" id="KW-0597">Phosphoprotein</keyword>
<keyword evidence="8" id="KW-0072">Autophagy</keyword>
<evidence type="ECO:0000313" key="12">
    <source>
        <dbReference type="Proteomes" id="UP000286415"/>
    </source>
</evidence>
<dbReference type="EMBL" id="NIRI02000042">
    <property type="protein sequence ID" value="KAG5447012.1"/>
    <property type="molecule type" value="Genomic_DNA"/>
</dbReference>
<evidence type="ECO:0000256" key="7">
    <source>
        <dbReference type="ARBA" id="ARBA00022833"/>
    </source>
</evidence>
<evidence type="ECO:0000256" key="1">
    <source>
        <dbReference type="ARBA" id="ARBA00004603"/>
    </source>
</evidence>
<dbReference type="InterPro" id="IPR051366">
    <property type="entry name" value="DEF8"/>
</dbReference>
<feature type="compositionally biased region" description="Polar residues" evidence="9">
    <location>
        <begin position="277"/>
        <end position="294"/>
    </location>
</feature>
<evidence type="ECO:0000256" key="5">
    <source>
        <dbReference type="ARBA" id="ARBA00022753"/>
    </source>
</evidence>
<dbReference type="PROSITE" id="PS50826">
    <property type="entry name" value="RUN"/>
    <property type="match status" value="1"/>
</dbReference>
<dbReference type="SUPFAM" id="SSF140741">
    <property type="entry name" value="RUN domain-like"/>
    <property type="match status" value="1"/>
</dbReference>